<evidence type="ECO:0000313" key="2">
    <source>
        <dbReference type="Proteomes" id="UP000199470"/>
    </source>
</evidence>
<dbReference type="AlphaFoldDB" id="A0A1I4ND66"/>
<dbReference type="EMBL" id="FOTW01000013">
    <property type="protein sequence ID" value="SFM13438.1"/>
    <property type="molecule type" value="Genomic_DNA"/>
</dbReference>
<name>A0A1I4ND66_9BURK</name>
<protein>
    <submittedName>
        <fullName evidence="1">Uncharacterized protein</fullName>
    </submittedName>
</protein>
<organism evidence="1 2">
    <name type="scientific">Rugamonas rubra</name>
    <dbReference type="NCBI Taxonomy" id="758825"/>
    <lineage>
        <taxon>Bacteria</taxon>
        <taxon>Pseudomonadati</taxon>
        <taxon>Pseudomonadota</taxon>
        <taxon>Betaproteobacteria</taxon>
        <taxon>Burkholderiales</taxon>
        <taxon>Oxalobacteraceae</taxon>
        <taxon>Telluria group</taxon>
        <taxon>Rugamonas</taxon>
    </lineage>
</organism>
<accession>A0A1I4ND66</accession>
<sequence length="124" mass="13176">MIERLVGRPAAAPLDACVALWQGLAAQLSAIIGQGGFDSLYNRSAHLARQTRPWLAPSAGRDFSALRDSLAQQDAQQAGEACSALLIFFTDTLILLIGELLMTSILRAAWGDDAVNTAGKEPQP</sequence>
<keyword evidence="2" id="KW-1185">Reference proteome</keyword>
<evidence type="ECO:0000313" key="1">
    <source>
        <dbReference type="EMBL" id="SFM13438.1"/>
    </source>
</evidence>
<dbReference type="Proteomes" id="UP000199470">
    <property type="component" value="Unassembled WGS sequence"/>
</dbReference>
<gene>
    <name evidence="1" type="ORF">SAMN02982985_02872</name>
</gene>
<dbReference type="STRING" id="758825.SAMN02982985_02872"/>
<proteinExistence type="predicted"/>
<reference evidence="1 2" key="1">
    <citation type="submission" date="2016-10" db="EMBL/GenBank/DDBJ databases">
        <authorList>
            <person name="de Groot N.N."/>
        </authorList>
    </citation>
    <scope>NUCLEOTIDE SEQUENCE [LARGE SCALE GENOMIC DNA]</scope>
    <source>
        <strain evidence="1 2">ATCC 43154</strain>
    </source>
</reference>